<dbReference type="CDD" id="cd21904">
    <property type="entry name" value="TtfA-like"/>
    <property type="match status" value="1"/>
</dbReference>
<feature type="compositionally biased region" description="Basic and acidic residues" evidence="1">
    <location>
        <begin position="99"/>
        <end position="116"/>
    </location>
</feature>
<feature type="compositionally biased region" description="Low complexity" evidence="1">
    <location>
        <begin position="62"/>
        <end position="73"/>
    </location>
</feature>
<dbReference type="EMBL" id="CP003924">
    <property type="protein sequence ID" value="AGS35798.1"/>
    <property type="molecule type" value="Genomic_DNA"/>
</dbReference>
<evidence type="ECO:0000256" key="1">
    <source>
        <dbReference type="SAM" id="MobiDB-lite"/>
    </source>
</evidence>
<dbReference type="eggNOG" id="ENOG502ZNE6">
    <property type="taxonomic scope" value="Bacteria"/>
</dbReference>
<dbReference type="PATRIC" id="fig|1224163.3.peg.2346"/>
<proteinExistence type="predicted"/>
<dbReference type="KEGG" id="cmd:B841_11630"/>
<dbReference type="AlphaFoldDB" id="S5TM78"/>
<dbReference type="HOGENOM" id="CLU_025378_0_1_11"/>
<dbReference type="RefSeq" id="WP_020935730.1">
    <property type="nucleotide sequence ID" value="NC_021915.1"/>
</dbReference>
<dbReference type="STRING" id="1224163.B841_11630"/>
<accession>S5TM78</accession>
<sequence>MAYLLLALALLAAVAGVALWYLDARQRAAATTDESTPAATDAAHSGPAAGPVEADEASDDVAPTAPAPSAEPTAAEEEPTPGPPAPARPVMAAPPAQEPHPEPEPKADTPTPKDEPVPEPEAEPEAEPAVKPTAKTTASSRASGLQLPGATRRERKSWAEERGFTFTRTDEYLVDEWRRGAAATGAPARDIVIGDAFGHELLLMDLGGINVMAMRTGAASDTVVDFRREDLSAGTVGEGDLVLVDQVEGFNVYGTMANTARRFLDSRVRMALGTFPEIVTAVWLESDWVLAQTVRGTKAEDWDEMLAPLALIADAARVLPPRGGTEPELKIADFTPSRHMEPLPVDASFAGGVDADQRPDVSEPSSAPPVSRPDEPLELPSRSRPQARGVVEPSSLGGDEVDAIADGRGPSASDPTRMPRRQDRGPSIFGD</sequence>
<feature type="compositionally biased region" description="Acidic residues" evidence="1">
    <location>
        <begin position="117"/>
        <end position="126"/>
    </location>
</feature>
<keyword evidence="3" id="KW-1185">Reference proteome</keyword>
<reference evidence="2 3" key="1">
    <citation type="submission" date="2012-11" db="EMBL/GenBank/DDBJ databases">
        <title>The complete genome sequence of Corynebacterium maris Coryn-1 (=DSM 45190).</title>
        <authorList>
            <person name="Schaffert L."/>
            <person name="Albersmeier A."/>
            <person name="Kalinowski J."/>
            <person name="Ruckert C."/>
        </authorList>
    </citation>
    <scope>NUCLEOTIDE SEQUENCE [LARGE SCALE GENOMIC DNA]</scope>
    <source>
        <strain evidence="3">Coryn-1</strain>
    </source>
</reference>
<protein>
    <submittedName>
        <fullName evidence="2">Uncharacterized protein</fullName>
    </submittedName>
</protein>
<evidence type="ECO:0000313" key="2">
    <source>
        <dbReference type="EMBL" id="AGS35798.1"/>
    </source>
</evidence>
<feature type="region of interest" description="Disordered" evidence="1">
    <location>
        <begin position="342"/>
        <end position="431"/>
    </location>
</feature>
<dbReference type="Proteomes" id="UP000015388">
    <property type="component" value="Chromosome"/>
</dbReference>
<feature type="region of interest" description="Disordered" evidence="1">
    <location>
        <begin position="32"/>
        <end position="158"/>
    </location>
</feature>
<name>S5TM78_9CORY</name>
<evidence type="ECO:0000313" key="3">
    <source>
        <dbReference type="Proteomes" id="UP000015388"/>
    </source>
</evidence>
<dbReference type="InterPro" id="IPR049726">
    <property type="entry name" value="TtfA-like_core"/>
</dbReference>
<gene>
    <name evidence="2" type="ORF">B841_11630</name>
</gene>
<organism evidence="2 3">
    <name type="scientific">Corynebacterium maris DSM 45190</name>
    <dbReference type="NCBI Taxonomy" id="1224163"/>
    <lineage>
        <taxon>Bacteria</taxon>
        <taxon>Bacillati</taxon>
        <taxon>Actinomycetota</taxon>
        <taxon>Actinomycetes</taxon>
        <taxon>Mycobacteriales</taxon>
        <taxon>Corynebacteriaceae</taxon>
        <taxon>Corynebacterium</taxon>
    </lineage>
</organism>